<gene>
    <name evidence="8" type="ORF">D0433_02590</name>
</gene>
<organism evidence="8 9">
    <name type="scientific">Candidatus Thermochlorobacter aerophilus</name>
    <dbReference type="NCBI Taxonomy" id="1868324"/>
    <lineage>
        <taxon>Bacteria</taxon>
        <taxon>Pseudomonadati</taxon>
        <taxon>Chlorobiota</taxon>
        <taxon>Chlorobiia</taxon>
        <taxon>Chlorobiales</taxon>
        <taxon>Candidatus Thermochlorobacteriaceae</taxon>
        <taxon>Candidatus Thermochlorobacter</taxon>
    </lineage>
</organism>
<dbReference type="Pfam" id="PF07690">
    <property type="entry name" value="MFS_1"/>
    <property type="match status" value="1"/>
</dbReference>
<feature type="transmembrane region" description="Helical" evidence="6">
    <location>
        <begin position="152"/>
        <end position="174"/>
    </location>
</feature>
<dbReference type="GO" id="GO:0016020">
    <property type="term" value="C:membrane"/>
    <property type="evidence" value="ECO:0007669"/>
    <property type="project" value="UniProtKB-SubCell"/>
</dbReference>
<evidence type="ECO:0000256" key="3">
    <source>
        <dbReference type="ARBA" id="ARBA00022692"/>
    </source>
</evidence>
<evidence type="ECO:0000313" key="8">
    <source>
        <dbReference type="EMBL" id="RFM25082.1"/>
    </source>
</evidence>
<comment type="subcellular location">
    <subcellularLocation>
        <location evidence="1">Membrane</location>
        <topology evidence="1">Multi-pass membrane protein</topology>
    </subcellularLocation>
</comment>
<dbReference type="EMBL" id="PHFL01000010">
    <property type="protein sequence ID" value="RFM25082.1"/>
    <property type="molecule type" value="Genomic_DNA"/>
</dbReference>
<dbReference type="InterPro" id="IPR011701">
    <property type="entry name" value="MFS"/>
</dbReference>
<proteinExistence type="predicted"/>
<evidence type="ECO:0000256" key="4">
    <source>
        <dbReference type="ARBA" id="ARBA00022989"/>
    </source>
</evidence>
<sequence>MMQAQTANIGSQKVISAHYAWYALGLLTVVYLLNFLDRMLIYILFTPIKSEMKFSDVELALLSSTSFIIFYTILGIPFGRLADRISRKTLIAIGLASWSIFSGLTGFAVDFWTIFLCRVGVGIGEATLGPAALSLLSDYFPRERRATVQGIYSSAIALGSGLAFLLGGAIAQAIGWRYAFYFLGFPGVLVALLVAGLIEPERGQSDIKTQTSHSRKLRCTGMHSTKCPRYGFITGVMRSSISLQPV</sequence>
<dbReference type="PANTHER" id="PTHR23505:SF79">
    <property type="entry name" value="PROTEIN SPINSTER"/>
    <property type="match status" value="1"/>
</dbReference>
<feature type="transmembrane region" description="Helical" evidence="6">
    <location>
        <begin position="180"/>
        <end position="198"/>
    </location>
</feature>
<evidence type="ECO:0000256" key="5">
    <source>
        <dbReference type="ARBA" id="ARBA00023136"/>
    </source>
</evidence>
<dbReference type="InterPro" id="IPR020846">
    <property type="entry name" value="MFS_dom"/>
</dbReference>
<evidence type="ECO:0000313" key="9">
    <source>
        <dbReference type="Proteomes" id="UP000266389"/>
    </source>
</evidence>
<feature type="transmembrane region" description="Helical" evidence="6">
    <location>
        <begin position="21"/>
        <end position="45"/>
    </location>
</feature>
<evidence type="ECO:0000256" key="1">
    <source>
        <dbReference type="ARBA" id="ARBA00004141"/>
    </source>
</evidence>
<keyword evidence="3 6" id="KW-0812">Transmembrane</keyword>
<dbReference type="PROSITE" id="PS50850">
    <property type="entry name" value="MFS"/>
    <property type="match status" value="1"/>
</dbReference>
<dbReference type="Gene3D" id="1.20.1250.20">
    <property type="entry name" value="MFS general substrate transporter like domains"/>
    <property type="match status" value="1"/>
</dbReference>
<keyword evidence="2" id="KW-0813">Transport</keyword>
<accession>A0A395M306</accession>
<dbReference type="InterPro" id="IPR044770">
    <property type="entry name" value="MFS_spinster-like"/>
</dbReference>
<keyword evidence="5 6" id="KW-0472">Membrane</keyword>
<reference evidence="8 9" key="1">
    <citation type="journal article" date="2011" name="ISME J.">
        <title>Community ecology of hot spring cyanobacterial mats: predominant populations and their functional potential.</title>
        <authorList>
            <person name="Klatt C.G."/>
            <person name="Wood J.M."/>
            <person name="Rusch D.B."/>
            <person name="Bateson M.M."/>
            <person name="Hamamura N."/>
            <person name="Heidelberg J.F."/>
            <person name="Grossman A.R."/>
            <person name="Bhaya D."/>
            <person name="Cohan F.M."/>
            <person name="Kuhl M."/>
            <person name="Bryant D.A."/>
            <person name="Ward D.M."/>
        </authorList>
    </citation>
    <scope>NUCLEOTIDE SEQUENCE [LARGE SCALE GENOMIC DNA]</scope>
    <source>
        <strain evidence="8">OS</strain>
    </source>
</reference>
<dbReference type="PANTHER" id="PTHR23505">
    <property type="entry name" value="SPINSTER"/>
    <property type="match status" value="1"/>
</dbReference>
<evidence type="ECO:0000259" key="7">
    <source>
        <dbReference type="PROSITE" id="PS50850"/>
    </source>
</evidence>
<feature type="transmembrane region" description="Helical" evidence="6">
    <location>
        <begin position="121"/>
        <end position="140"/>
    </location>
</feature>
<feature type="domain" description="Major facilitator superfamily (MFS) profile" evidence="7">
    <location>
        <begin position="23"/>
        <end position="246"/>
    </location>
</feature>
<protein>
    <submittedName>
        <fullName evidence="8">MFS transporter</fullName>
    </submittedName>
</protein>
<feature type="transmembrane region" description="Helical" evidence="6">
    <location>
        <begin position="90"/>
        <end position="115"/>
    </location>
</feature>
<feature type="transmembrane region" description="Helical" evidence="6">
    <location>
        <begin position="57"/>
        <end position="78"/>
    </location>
</feature>
<evidence type="ECO:0000256" key="2">
    <source>
        <dbReference type="ARBA" id="ARBA00022448"/>
    </source>
</evidence>
<evidence type="ECO:0000256" key="6">
    <source>
        <dbReference type="SAM" id="Phobius"/>
    </source>
</evidence>
<keyword evidence="4 6" id="KW-1133">Transmembrane helix</keyword>
<dbReference type="GO" id="GO:0022857">
    <property type="term" value="F:transmembrane transporter activity"/>
    <property type="evidence" value="ECO:0007669"/>
    <property type="project" value="InterPro"/>
</dbReference>
<comment type="caution">
    <text evidence="8">The sequence shown here is derived from an EMBL/GenBank/DDBJ whole genome shotgun (WGS) entry which is preliminary data.</text>
</comment>
<dbReference type="SUPFAM" id="SSF103473">
    <property type="entry name" value="MFS general substrate transporter"/>
    <property type="match status" value="1"/>
</dbReference>
<dbReference type="AlphaFoldDB" id="A0A395M306"/>
<dbReference type="Proteomes" id="UP000266389">
    <property type="component" value="Unassembled WGS sequence"/>
</dbReference>
<name>A0A395M306_9BACT</name>
<dbReference type="InterPro" id="IPR036259">
    <property type="entry name" value="MFS_trans_sf"/>
</dbReference>